<feature type="compositionally biased region" description="Basic and acidic residues" evidence="1">
    <location>
        <begin position="278"/>
        <end position="300"/>
    </location>
</feature>
<dbReference type="Proteomes" id="UP000789570">
    <property type="component" value="Unassembled WGS sequence"/>
</dbReference>
<feature type="compositionally biased region" description="Basic and acidic residues" evidence="1">
    <location>
        <begin position="169"/>
        <end position="205"/>
    </location>
</feature>
<keyword evidence="3" id="KW-1185">Reference proteome</keyword>
<feature type="compositionally biased region" description="Basic and acidic residues" evidence="1">
    <location>
        <begin position="238"/>
        <end position="263"/>
    </location>
</feature>
<evidence type="ECO:0000313" key="3">
    <source>
        <dbReference type="Proteomes" id="UP000789570"/>
    </source>
</evidence>
<gene>
    <name evidence="2" type="ORF">FCALED_LOCUS11836</name>
</gene>
<comment type="caution">
    <text evidence="2">The sequence shown here is derived from an EMBL/GenBank/DDBJ whole genome shotgun (WGS) entry which is preliminary data.</text>
</comment>
<dbReference type="EMBL" id="CAJVPQ010005286">
    <property type="protein sequence ID" value="CAG8667226.1"/>
    <property type="molecule type" value="Genomic_DNA"/>
</dbReference>
<name>A0A9N9E6L0_9GLOM</name>
<dbReference type="AlphaFoldDB" id="A0A9N9E6L0"/>
<feature type="compositionally biased region" description="Low complexity" evidence="1">
    <location>
        <begin position="110"/>
        <end position="120"/>
    </location>
</feature>
<feature type="non-terminal residue" evidence="2">
    <location>
        <position position="1"/>
    </location>
</feature>
<evidence type="ECO:0000313" key="2">
    <source>
        <dbReference type="EMBL" id="CAG8667226.1"/>
    </source>
</evidence>
<proteinExistence type="predicted"/>
<reference evidence="2" key="1">
    <citation type="submission" date="2021-06" db="EMBL/GenBank/DDBJ databases">
        <authorList>
            <person name="Kallberg Y."/>
            <person name="Tangrot J."/>
            <person name="Rosling A."/>
        </authorList>
    </citation>
    <scope>NUCLEOTIDE SEQUENCE</scope>
    <source>
        <strain evidence="2">UK204</strain>
    </source>
</reference>
<evidence type="ECO:0000256" key="1">
    <source>
        <dbReference type="SAM" id="MobiDB-lite"/>
    </source>
</evidence>
<accession>A0A9N9E6L0</accession>
<sequence length="357" mass="38635">SYLAKVTNKGSSALGGVGSNPSGDRSTEGQHGPLNQPNITSPHTESQPSTDPNDESLLTKVTNMGSSALGRVFGSIPFGDKSQQSNQTKISEGGSSALGGVGVNPHGDDSGSPSHLSSESPKGEVDTSHTLKPQKRADPNSTNLDVKAILPETRTKHKKTFDLTGDYNQAKENEQRADEQDKRDHKPSGEHHHQEAKDNKKHESIDFGVKPLHKQPPLPYRPLHDETGSKGHATPHVPPKDHATPHVPPKDHATPHVPPKDHTAPPNDHTSPPVPLKVPDRSVDEHHQGDGSDDLEGHKITRKDKVNATIDRAVGTLKQKFGKLVKNDQMVSKGADQKCEADKVKEIADIQRQSREF</sequence>
<dbReference type="OrthoDB" id="2373924at2759"/>
<organism evidence="2 3">
    <name type="scientific">Funneliformis caledonium</name>
    <dbReference type="NCBI Taxonomy" id="1117310"/>
    <lineage>
        <taxon>Eukaryota</taxon>
        <taxon>Fungi</taxon>
        <taxon>Fungi incertae sedis</taxon>
        <taxon>Mucoromycota</taxon>
        <taxon>Glomeromycotina</taxon>
        <taxon>Glomeromycetes</taxon>
        <taxon>Glomerales</taxon>
        <taxon>Glomeraceae</taxon>
        <taxon>Funneliformis</taxon>
    </lineage>
</organism>
<feature type="region of interest" description="Disordered" evidence="1">
    <location>
        <begin position="1"/>
        <end position="300"/>
    </location>
</feature>
<feature type="compositionally biased region" description="Polar residues" evidence="1">
    <location>
        <begin position="81"/>
        <end position="94"/>
    </location>
</feature>
<feature type="compositionally biased region" description="Polar residues" evidence="1">
    <location>
        <begin position="33"/>
        <end position="51"/>
    </location>
</feature>
<protein>
    <submittedName>
        <fullName evidence="2">3627_t:CDS:1</fullName>
    </submittedName>
</protein>